<dbReference type="PANTHER" id="PTHR42847">
    <property type="entry name" value="ALKANESULFONATE MONOOXYGENASE"/>
    <property type="match status" value="1"/>
</dbReference>
<dbReference type="EMBL" id="AJJH01000056">
    <property type="protein sequence ID" value="EID79781.1"/>
    <property type="molecule type" value="Genomic_DNA"/>
</dbReference>
<keyword evidence="2" id="KW-0288">FMN</keyword>
<evidence type="ECO:0000256" key="1">
    <source>
        <dbReference type="ARBA" id="ARBA00022630"/>
    </source>
</evidence>
<dbReference type="InterPro" id="IPR000182">
    <property type="entry name" value="GNAT_dom"/>
</dbReference>
<name>I0WTR5_RHOOP</name>
<dbReference type="InterPro" id="IPR036661">
    <property type="entry name" value="Luciferase-like_sf"/>
</dbReference>
<keyword evidence="3" id="KW-0560">Oxidoreductase</keyword>
<dbReference type="PATRIC" id="fig|1165867.3.peg.2382"/>
<dbReference type="Proteomes" id="UP000006447">
    <property type="component" value="Unassembled WGS sequence"/>
</dbReference>
<protein>
    <submittedName>
        <fullName evidence="6">Luciferase-like monooxygenase</fullName>
    </submittedName>
</protein>
<dbReference type="GO" id="GO:0016747">
    <property type="term" value="F:acyltransferase activity, transferring groups other than amino-acyl groups"/>
    <property type="evidence" value="ECO:0007669"/>
    <property type="project" value="InterPro"/>
</dbReference>
<gene>
    <name evidence="6" type="ORF">W59_11716</name>
</gene>
<proteinExistence type="predicted"/>
<dbReference type="InterPro" id="IPR016181">
    <property type="entry name" value="Acyl_CoA_acyltransferase"/>
</dbReference>
<dbReference type="Gene3D" id="3.20.20.30">
    <property type="entry name" value="Luciferase-like domain"/>
    <property type="match status" value="1"/>
</dbReference>
<evidence type="ECO:0000313" key="6">
    <source>
        <dbReference type="EMBL" id="EID79781.1"/>
    </source>
</evidence>
<organism evidence="6 7">
    <name type="scientific">Rhodococcus opacus RKJ300 = JCM 13270</name>
    <dbReference type="NCBI Taxonomy" id="1165867"/>
    <lineage>
        <taxon>Bacteria</taxon>
        <taxon>Bacillati</taxon>
        <taxon>Actinomycetota</taxon>
        <taxon>Actinomycetes</taxon>
        <taxon>Mycobacteriales</taxon>
        <taxon>Nocardiaceae</taxon>
        <taxon>Rhodococcus</taxon>
    </lineage>
</organism>
<dbReference type="PROSITE" id="PS51186">
    <property type="entry name" value="GNAT"/>
    <property type="match status" value="1"/>
</dbReference>
<dbReference type="CDD" id="cd04301">
    <property type="entry name" value="NAT_SF"/>
    <property type="match status" value="1"/>
</dbReference>
<reference evidence="6 7" key="1">
    <citation type="journal article" date="2012" name="J. Bacteriol.">
        <title>Draft genome sequence of the nitrophenol-degrading actinomycete Rhodococcus imtechensis RKJ300.</title>
        <authorList>
            <person name="Vikram S."/>
            <person name="Kumar S."/>
            <person name="Subramanian S."/>
            <person name="Raghava G.P."/>
        </authorList>
    </citation>
    <scope>NUCLEOTIDE SEQUENCE [LARGE SCALE GENOMIC DNA]</scope>
    <source>
        <strain evidence="6 7">RKJ300</strain>
    </source>
</reference>
<evidence type="ECO:0000259" key="5">
    <source>
        <dbReference type="PROSITE" id="PS51186"/>
    </source>
</evidence>
<dbReference type="AlphaFoldDB" id="I0WTR5"/>
<dbReference type="Pfam" id="PF00296">
    <property type="entry name" value="Bac_luciferase"/>
    <property type="match status" value="1"/>
</dbReference>
<feature type="domain" description="N-acetyltransferase" evidence="5">
    <location>
        <begin position="2"/>
        <end position="157"/>
    </location>
</feature>
<dbReference type="GO" id="GO:0008726">
    <property type="term" value="F:alkanesulfonate monooxygenase activity"/>
    <property type="evidence" value="ECO:0007669"/>
    <property type="project" value="TreeGrafter"/>
</dbReference>
<dbReference type="Pfam" id="PF00583">
    <property type="entry name" value="Acetyltransf_1"/>
    <property type="match status" value="1"/>
</dbReference>
<evidence type="ECO:0000256" key="4">
    <source>
        <dbReference type="ARBA" id="ARBA00023033"/>
    </source>
</evidence>
<dbReference type="InterPro" id="IPR050172">
    <property type="entry name" value="SsuD_RutA_monooxygenase"/>
</dbReference>
<evidence type="ECO:0000256" key="3">
    <source>
        <dbReference type="ARBA" id="ARBA00023002"/>
    </source>
</evidence>
<evidence type="ECO:0000313" key="7">
    <source>
        <dbReference type="Proteomes" id="UP000006447"/>
    </source>
</evidence>
<keyword evidence="4 6" id="KW-0503">Monooxygenase</keyword>
<dbReference type="PANTHER" id="PTHR42847:SF4">
    <property type="entry name" value="ALKANESULFONATE MONOOXYGENASE-RELATED"/>
    <property type="match status" value="1"/>
</dbReference>
<comment type="caution">
    <text evidence="6">The sequence shown here is derived from an EMBL/GenBank/DDBJ whole genome shotgun (WGS) entry which is preliminary data.</text>
</comment>
<dbReference type="SUPFAM" id="SSF55729">
    <property type="entry name" value="Acyl-CoA N-acyltransferases (Nat)"/>
    <property type="match status" value="1"/>
</dbReference>
<dbReference type="RefSeq" id="WP_007297348.1">
    <property type="nucleotide sequence ID" value="NZ_AJJH01000056.1"/>
</dbReference>
<dbReference type="SUPFAM" id="SSF51679">
    <property type="entry name" value="Bacterial luciferase-like"/>
    <property type="match status" value="1"/>
</dbReference>
<evidence type="ECO:0000256" key="2">
    <source>
        <dbReference type="ARBA" id="ARBA00022643"/>
    </source>
</evidence>
<accession>I0WTR5</accession>
<dbReference type="Gene3D" id="3.40.630.30">
    <property type="match status" value="1"/>
</dbReference>
<dbReference type="InterPro" id="IPR011251">
    <property type="entry name" value="Luciferase-like_dom"/>
</dbReference>
<sequence>MIAPRRLSPDDWRVWRVLRLAALRESPHAFESRLADWQGDCDTEGRWRGRLRDVEANFAVDVDGEPAGMVSGALIDGGTAVELISLWVTPHARGRGVGDLLVRTVLDWAVAGTTAERVVLRVHEGNAHARDLYERNGFRTLGAPTPNAEREMVHQLPQRVRVGIHSGQQYPDFASVQALWHSAERLGYDWVSLFDHYRPPIFGPDGPCFDGPTLLAALAATTSRVRCGLLVAPPVWRHPALTATIAATVDQVSGGRLEFGMGVGGADLAFEQYGIPQPTLGARYEQLDETCRILRLLWEGGPADFTGTHYKLRGAYLNPRPVQQRLPLVIGGAGECRTLQLVARHADIWNCAALAPETYMRKVDVLDHLCAQEGRKPAEVRRSVTFRCVITSNQAEAVRAHAAIERNANGHGPDLPEYVSFGSAEECLDRLAPYTESGVRDFLLGVRPPVDRGTVERFATEVAPALRGMA</sequence>
<keyword evidence="1" id="KW-0285">Flavoprotein</keyword>
<dbReference type="GO" id="GO:0046306">
    <property type="term" value="P:alkanesulfonate catabolic process"/>
    <property type="evidence" value="ECO:0007669"/>
    <property type="project" value="TreeGrafter"/>
</dbReference>